<proteinExistence type="predicted"/>
<keyword evidence="3" id="KW-1185">Reference proteome</keyword>
<organism evidence="3 4">
    <name type="scientific">Macrostomum lignano</name>
    <dbReference type="NCBI Taxonomy" id="282301"/>
    <lineage>
        <taxon>Eukaryota</taxon>
        <taxon>Metazoa</taxon>
        <taxon>Spiralia</taxon>
        <taxon>Lophotrochozoa</taxon>
        <taxon>Platyhelminthes</taxon>
        <taxon>Rhabditophora</taxon>
        <taxon>Macrostomorpha</taxon>
        <taxon>Macrostomida</taxon>
        <taxon>Macrostomidae</taxon>
        <taxon>Macrostomum</taxon>
    </lineage>
</organism>
<reference evidence="4" key="1">
    <citation type="submission" date="2016-11" db="UniProtKB">
        <authorList>
            <consortium name="WormBaseParasite"/>
        </authorList>
    </citation>
    <scope>IDENTIFICATION</scope>
</reference>
<feature type="region of interest" description="Disordered" evidence="2">
    <location>
        <begin position="22"/>
        <end position="124"/>
    </location>
</feature>
<feature type="compositionally biased region" description="Polar residues" evidence="2">
    <location>
        <begin position="84"/>
        <end position="97"/>
    </location>
</feature>
<protein>
    <submittedName>
        <fullName evidence="4">PRKG1_interact domain-containing protein</fullName>
    </submittedName>
</protein>
<dbReference type="Proteomes" id="UP000095280">
    <property type="component" value="Unplaced"/>
</dbReference>
<evidence type="ECO:0000313" key="4">
    <source>
        <dbReference type="WBParaSite" id="maker-uti_cns_0017169-snap-gene-0.1-mRNA-1"/>
    </source>
</evidence>
<evidence type="ECO:0000313" key="3">
    <source>
        <dbReference type="Proteomes" id="UP000095280"/>
    </source>
</evidence>
<feature type="coiled-coil region" evidence="1">
    <location>
        <begin position="169"/>
        <end position="203"/>
    </location>
</feature>
<name>A0A1I8IUZ4_9PLAT</name>
<sequence>TDLKEFHNKAAAAAAAAAAATAAPDRANPSPSREAANLNGFRVGGPAEFGSSSSAADSSSRSRAVSRDRADSLELSAGGGARSGSPQTRSLQAETCTLSASLLRQQRRQSRPQRSSAAEVRAALGAAPRSCCRDRAARPPSKESGYLTVHSGSRMMLALSQKMQDPAERARMQQRYLELRELLAELREQKSAKEAQLQALLARER</sequence>
<accession>A0A1I8IUZ4</accession>
<evidence type="ECO:0000256" key="2">
    <source>
        <dbReference type="SAM" id="MobiDB-lite"/>
    </source>
</evidence>
<keyword evidence="1" id="KW-0175">Coiled coil</keyword>
<dbReference type="WBParaSite" id="maker-uti_cns_0017169-snap-gene-0.1-mRNA-1">
    <property type="protein sequence ID" value="maker-uti_cns_0017169-snap-gene-0.1-mRNA-1"/>
    <property type="gene ID" value="maker-uti_cns_0017169-snap-gene-0.1"/>
</dbReference>
<evidence type="ECO:0000256" key="1">
    <source>
        <dbReference type="SAM" id="Coils"/>
    </source>
</evidence>
<dbReference type="AlphaFoldDB" id="A0A1I8IUZ4"/>
<feature type="compositionally biased region" description="Low complexity" evidence="2">
    <location>
        <begin position="51"/>
        <end position="63"/>
    </location>
</feature>